<name>A0A8E6WI80_SALEB</name>
<reference evidence="1" key="2">
    <citation type="submission" date="2021-05" db="EMBL/GenBank/DDBJ databases">
        <title>Whole genome PacBio Sequel sequence of Salmonella enterica subsp. enterica.</title>
        <authorList>
            <person name="Hoffmann M."/>
            <person name="Balkey M."/>
            <person name="Luo Y."/>
        </authorList>
    </citation>
    <scope>NUCLEOTIDE SEQUENCE</scope>
    <source>
        <plasmid evidence="1">pCFSAN008708</plasmid>
    </source>
</reference>
<dbReference type="AlphaFoldDB" id="A0A8E6WI80"/>
<dbReference type="EMBL" id="CP074669">
    <property type="protein sequence ID" value="QVS92980.1"/>
    <property type="molecule type" value="Genomic_DNA"/>
</dbReference>
<evidence type="ECO:0000313" key="1">
    <source>
        <dbReference type="EMBL" id="QVS92980.1"/>
    </source>
</evidence>
<protein>
    <recommendedName>
        <fullName evidence="2">Lipoprotein</fullName>
    </recommendedName>
</protein>
<dbReference type="PROSITE" id="PS51257">
    <property type="entry name" value="PROKAR_LIPOPROTEIN"/>
    <property type="match status" value="1"/>
</dbReference>
<evidence type="ECO:0008006" key="2">
    <source>
        <dbReference type="Google" id="ProtNLM"/>
    </source>
</evidence>
<proteinExistence type="predicted"/>
<accession>A0A8E6WI80</accession>
<sequence>MGLIYEKNIVFLMVITAVFISGCKDKGTGFIGTWNEVTKEQYPSTVVVNYDDGVYHVDVKYLDKKLEDKKRAQAFEDYMLGETKESPSNLMDLSDCYSVRALEAKALNDTTLQGDGFTMRIENGNLKYNGKTFVKK</sequence>
<gene>
    <name evidence="1" type="ORF">B6F74_23780</name>
</gene>
<reference evidence="1" key="1">
    <citation type="submission" date="2018-07" db="EMBL/GenBank/DDBJ databases">
        <authorList>
            <consortium name="GenomeTrakr network: Whole genome sequencing for foodborne pathogen traceback"/>
        </authorList>
    </citation>
    <scope>NUCLEOTIDE SEQUENCE</scope>
    <source>
        <plasmid evidence="1">pCFSAN008708</plasmid>
    </source>
</reference>
<keyword evidence="1" id="KW-0614">Plasmid</keyword>
<geneLocation type="plasmid" evidence="1">
    <name>pCFSAN008708</name>
</geneLocation>
<organism evidence="1">
    <name type="scientific">Salmonella paratyphi B</name>
    <name type="common">Salmonella enterica subsp. enterica serovar Paratyphi B</name>
    <dbReference type="NCBI Taxonomy" id="57045"/>
    <lineage>
        <taxon>Bacteria</taxon>
        <taxon>Pseudomonadati</taxon>
        <taxon>Pseudomonadota</taxon>
        <taxon>Gammaproteobacteria</taxon>
        <taxon>Enterobacterales</taxon>
        <taxon>Enterobacteriaceae</taxon>
        <taxon>Salmonella</taxon>
    </lineage>
</organism>